<feature type="non-terminal residue" evidence="1">
    <location>
        <position position="1"/>
    </location>
</feature>
<sequence>SSLNAQKLKSSRLTIATRENLQFDQRMWTNLFEKIILIFNLLSAWKVYHDSIDMMKQSH</sequence>
<reference evidence="1" key="1">
    <citation type="submission" date="2013-07" db="EMBL/GenBank/DDBJ databases">
        <title>The genome of an arbuscular mycorrhizal fungus provides insights into the evolution of the oldest plant symbiosis.</title>
        <authorList>
            <consortium name="DOE Joint Genome Institute"/>
            <person name="Tisserant E."/>
            <person name="Malbreil M."/>
            <person name="Kuo A."/>
            <person name="Kohler A."/>
            <person name="Symeonidi A."/>
            <person name="Balestrini R."/>
            <person name="Charron P."/>
            <person name="Duensing N."/>
            <person name="Frei-dit-Frey N."/>
            <person name="Gianinazzi-Pearson V."/>
            <person name="Gilbert B."/>
            <person name="Handa Y."/>
            <person name="Hijri M."/>
            <person name="Kaul R."/>
            <person name="Kawaguchi M."/>
            <person name="Krajinski F."/>
            <person name="Lammers P."/>
            <person name="Lapierre D."/>
            <person name="Masclaux F.G."/>
            <person name="Murat C."/>
            <person name="Morin E."/>
            <person name="Ndikumana S."/>
            <person name="Pagni M."/>
            <person name="Petitpierre D."/>
            <person name="Requena N."/>
            <person name="Rosikiewicz P."/>
            <person name="Riley R."/>
            <person name="Saito K."/>
            <person name="San Clemente H."/>
            <person name="Shapiro H."/>
            <person name="van Tuinen D."/>
            <person name="Becard G."/>
            <person name="Bonfante P."/>
            <person name="Paszkowski U."/>
            <person name="Shachar-Hill Y."/>
            <person name="Young J.P."/>
            <person name="Sanders I.R."/>
            <person name="Henrissat B."/>
            <person name="Rensing S.A."/>
            <person name="Grigoriev I.V."/>
            <person name="Corradi N."/>
            <person name="Roux C."/>
            <person name="Martin F."/>
        </authorList>
    </citation>
    <scope>NUCLEOTIDE SEQUENCE</scope>
    <source>
        <strain evidence="1">DAOM 197198</strain>
    </source>
</reference>
<dbReference type="EMBL" id="KI299597">
    <property type="protein sequence ID" value="ERZ97466.1"/>
    <property type="molecule type" value="Genomic_DNA"/>
</dbReference>
<dbReference type="AlphaFoldDB" id="U9SQT1"/>
<organism evidence="1">
    <name type="scientific">Rhizophagus irregularis (strain DAOM 181602 / DAOM 197198 / MUCL 43194)</name>
    <name type="common">Arbuscular mycorrhizal fungus</name>
    <name type="synonym">Glomus intraradices</name>
    <dbReference type="NCBI Taxonomy" id="747089"/>
    <lineage>
        <taxon>Eukaryota</taxon>
        <taxon>Fungi</taxon>
        <taxon>Fungi incertae sedis</taxon>
        <taxon>Mucoromycota</taxon>
        <taxon>Glomeromycotina</taxon>
        <taxon>Glomeromycetes</taxon>
        <taxon>Glomerales</taxon>
        <taxon>Glomeraceae</taxon>
        <taxon>Rhizophagus</taxon>
    </lineage>
</organism>
<protein>
    <submittedName>
        <fullName evidence="1">Uncharacterized protein</fullName>
    </submittedName>
</protein>
<dbReference type="HOGENOM" id="CLU_2967487_0_0_1"/>
<gene>
    <name evidence="1" type="ORF">GLOINDRAFT_334460</name>
</gene>
<name>U9SQT1_RHIID</name>
<accession>U9SQT1</accession>
<proteinExistence type="predicted"/>
<evidence type="ECO:0000313" key="1">
    <source>
        <dbReference type="EMBL" id="ERZ97466.1"/>
    </source>
</evidence>